<sequence length="177" mass="19537">MGLETTIGAALPEILTARLEDLINWSRKSSLWPATFGLACCAIEMMNATSARNDMARFGSEVFRASPRQADVMIVAGRVSRKMAPVLRRIYDQMPDPKWVISMGACATAGGIFNNYAIVQGVHQVVPVDVYVPGCPPRPETLMYAIMKLQEKIMAERLTDRRDRNLLPEELPKGAAA</sequence>
<feature type="domain" description="NADH:ubiquinone oxidoreductase-like 20kDa subunit" evidence="5">
    <location>
        <begin position="40"/>
        <end position="149"/>
    </location>
</feature>
<accession>A0ABX8B5R8</accession>
<comment type="function">
    <text evidence="3">NDH-1 shuttles electrons from NADH, via FMN and iron-sulfur (Fe-S) centers, to quinones in the respiratory chain. The immediate electron acceptor for the enzyme in this species is believed to be ubiquinone. Couples the redox reaction to proton translocation (for every two electrons transferred, four hydrogen ions are translocated across the cytoplasmic membrane), and thus conserves the redox energy in a proton gradient.</text>
</comment>
<keyword evidence="3" id="KW-0813">Transport</keyword>
<keyword evidence="3" id="KW-0472">Membrane</keyword>
<keyword evidence="3 4" id="KW-0411">Iron-sulfur</keyword>
<dbReference type="SUPFAM" id="SSF56770">
    <property type="entry name" value="HydA/Nqo6-like"/>
    <property type="match status" value="1"/>
</dbReference>
<evidence type="ECO:0000256" key="2">
    <source>
        <dbReference type="ARBA" id="ARBA00022719"/>
    </source>
</evidence>
<comment type="cofactor">
    <cofactor evidence="3">
        <name>[4Fe-4S] cluster</name>
        <dbReference type="ChEBI" id="CHEBI:49883"/>
    </cofactor>
    <text evidence="3">Binds 1 [4Fe-4S] cluster.</text>
</comment>
<reference evidence="6 7" key="1">
    <citation type="submission" date="2021-03" db="EMBL/GenBank/DDBJ databases">
        <title>Genomic and phenotypic characterization of Chloracidobacterium isolates provides evidence for multiple species.</title>
        <authorList>
            <person name="Saini M.K."/>
            <person name="Costas A.M.G."/>
            <person name="Tank M."/>
            <person name="Bryant D.A."/>
        </authorList>
    </citation>
    <scope>NUCLEOTIDE SEQUENCE [LARGE SCALE GENOMIC DNA]</scope>
    <source>
        <strain evidence="6 7">N</strain>
    </source>
</reference>
<gene>
    <name evidence="3" type="primary">nuoB</name>
    <name evidence="6" type="ORF">J8C05_05410</name>
</gene>
<dbReference type="RefSeq" id="WP_211423137.1">
    <property type="nucleotide sequence ID" value="NZ_CP072642.1"/>
</dbReference>
<dbReference type="InterPro" id="IPR006137">
    <property type="entry name" value="NADH_UbQ_OxRdtase-like_20kDa"/>
</dbReference>
<comment type="subcellular location">
    <subcellularLocation>
        <location evidence="3">Cell membrane</location>
        <topology evidence="3">Peripheral membrane protein</topology>
        <orientation evidence="3">Cytoplasmic side</orientation>
    </subcellularLocation>
</comment>
<keyword evidence="3 4" id="KW-0479">Metal-binding</keyword>
<proteinExistence type="inferred from homology"/>
<name>A0ABX8B5R8_9BACT</name>
<keyword evidence="3 4" id="KW-0520">NAD</keyword>
<feature type="binding site" evidence="3">
    <location>
        <position position="106"/>
    </location>
    <ligand>
        <name>[4Fe-4S] cluster</name>
        <dbReference type="ChEBI" id="CHEBI:49883"/>
    </ligand>
</feature>
<comment type="catalytic activity">
    <reaction evidence="3">
        <text>a quinone + NADH + 5 H(+)(in) = a quinol + NAD(+) + 4 H(+)(out)</text>
        <dbReference type="Rhea" id="RHEA:57888"/>
        <dbReference type="ChEBI" id="CHEBI:15378"/>
        <dbReference type="ChEBI" id="CHEBI:24646"/>
        <dbReference type="ChEBI" id="CHEBI:57540"/>
        <dbReference type="ChEBI" id="CHEBI:57945"/>
        <dbReference type="ChEBI" id="CHEBI:132124"/>
    </reaction>
</comment>
<keyword evidence="7" id="KW-1185">Reference proteome</keyword>
<dbReference type="Proteomes" id="UP000677668">
    <property type="component" value="Chromosome 1"/>
</dbReference>
<dbReference type="HAMAP" id="MF_01356">
    <property type="entry name" value="NDH1_NuoB"/>
    <property type="match status" value="1"/>
</dbReference>
<dbReference type="NCBIfam" id="NF005012">
    <property type="entry name" value="PRK06411.1"/>
    <property type="match status" value="1"/>
</dbReference>
<evidence type="ECO:0000256" key="3">
    <source>
        <dbReference type="HAMAP-Rule" id="MF_01356"/>
    </source>
</evidence>
<dbReference type="EMBL" id="CP072642">
    <property type="protein sequence ID" value="QUV94874.1"/>
    <property type="molecule type" value="Genomic_DNA"/>
</dbReference>
<comment type="similarity">
    <text evidence="1 3 4">Belongs to the complex I 20 kDa subunit family.</text>
</comment>
<keyword evidence="3" id="KW-1278">Translocase</keyword>
<dbReference type="PANTHER" id="PTHR11995">
    <property type="entry name" value="NADH DEHYDROGENASE"/>
    <property type="match status" value="1"/>
</dbReference>
<keyword evidence="3 4" id="KW-0004">4Fe-4S</keyword>
<keyword evidence="2 3" id="KW-0874">Quinone</keyword>
<feature type="binding site" evidence="3">
    <location>
        <position position="41"/>
    </location>
    <ligand>
        <name>[4Fe-4S] cluster</name>
        <dbReference type="ChEBI" id="CHEBI:49883"/>
    </ligand>
</feature>
<evidence type="ECO:0000256" key="1">
    <source>
        <dbReference type="ARBA" id="ARBA00009173"/>
    </source>
</evidence>
<evidence type="ECO:0000313" key="6">
    <source>
        <dbReference type="EMBL" id="QUV94874.1"/>
    </source>
</evidence>
<dbReference type="PANTHER" id="PTHR11995:SF14">
    <property type="entry name" value="NADH DEHYDROGENASE [UBIQUINONE] IRON-SULFUR PROTEIN 7, MITOCHONDRIAL"/>
    <property type="match status" value="1"/>
</dbReference>
<keyword evidence="3 4" id="KW-0408">Iron</keyword>
<evidence type="ECO:0000256" key="4">
    <source>
        <dbReference type="RuleBase" id="RU004464"/>
    </source>
</evidence>
<evidence type="ECO:0000313" key="7">
    <source>
        <dbReference type="Proteomes" id="UP000677668"/>
    </source>
</evidence>
<dbReference type="NCBIfam" id="TIGR01957">
    <property type="entry name" value="nuoB_fam"/>
    <property type="match status" value="1"/>
</dbReference>
<keyword evidence="3" id="KW-1003">Cell membrane</keyword>
<dbReference type="EC" id="7.1.1.-" evidence="3"/>
<comment type="subunit">
    <text evidence="3">NDH-1 is composed of 14 different subunits. Subunits NuoB, C, D, E, F, and G constitute the peripheral sector of the complex.</text>
</comment>
<protein>
    <recommendedName>
        <fullName evidence="3">NADH-quinone oxidoreductase subunit B</fullName>
        <ecNumber evidence="3">7.1.1.-</ecNumber>
    </recommendedName>
    <alternativeName>
        <fullName evidence="3">NADH dehydrogenase I subunit B</fullName>
    </alternativeName>
    <alternativeName>
        <fullName evidence="3">NDH-1 subunit B</fullName>
    </alternativeName>
</protein>
<dbReference type="InterPro" id="IPR006138">
    <property type="entry name" value="NADH_UQ_OxRdtase_20Kd_su"/>
</dbReference>
<evidence type="ECO:0000259" key="5">
    <source>
        <dbReference type="Pfam" id="PF01058"/>
    </source>
</evidence>
<dbReference type="Pfam" id="PF01058">
    <property type="entry name" value="Oxidored_q6"/>
    <property type="match status" value="1"/>
</dbReference>
<feature type="binding site" evidence="3">
    <location>
        <position position="40"/>
    </location>
    <ligand>
        <name>[4Fe-4S] cluster</name>
        <dbReference type="ChEBI" id="CHEBI:49883"/>
    </ligand>
</feature>
<keyword evidence="3" id="KW-0830">Ubiquinone</keyword>
<feature type="binding site" evidence="3">
    <location>
        <position position="135"/>
    </location>
    <ligand>
        <name>[4Fe-4S] cluster</name>
        <dbReference type="ChEBI" id="CHEBI:49883"/>
    </ligand>
</feature>
<organism evidence="6 7">
    <name type="scientific">Chloracidobacterium sp. N</name>
    <dbReference type="NCBI Taxonomy" id="2821540"/>
    <lineage>
        <taxon>Bacteria</taxon>
        <taxon>Pseudomonadati</taxon>
        <taxon>Acidobacteriota</taxon>
        <taxon>Terriglobia</taxon>
        <taxon>Terriglobales</taxon>
        <taxon>Acidobacteriaceae</taxon>
        <taxon>Chloracidobacterium</taxon>
        <taxon>Chloracidobacterium aggregatum</taxon>
    </lineage>
</organism>
<dbReference type="Gene3D" id="3.40.50.12280">
    <property type="match status" value="1"/>
</dbReference>